<dbReference type="PANTHER" id="PTHR22791:SF6">
    <property type="entry name" value="RING-TYPE DOMAIN-CONTAINING PROTEIN"/>
    <property type="match status" value="1"/>
</dbReference>
<evidence type="ECO:0000313" key="8">
    <source>
        <dbReference type="Proteomes" id="UP001381693"/>
    </source>
</evidence>
<comment type="caution">
    <text evidence="7">The sequence shown here is derived from an EMBL/GenBank/DDBJ whole genome shotgun (WGS) entry which is preliminary data.</text>
</comment>
<feature type="region of interest" description="Disordered" evidence="5">
    <location>
        <begin position="308"/>
        <end position="376"/>
    </location>
</feature>
<dbReference type="Gene3D" id="3.30.40.10">
    <property type="entry name" value="Zinc/RING finger domain, C3HC4 (zinc finger)"/>
    <property type="match status" value="1"/>
</dbReference>
<dbReference type="SUPFAM" id="SSF57850">
    <property type="entry name" value="RING/U-box"/>
    <property type="match status" value="1"/>
</dbReference>
<dbReference type="SMART" id="SM00184">
    <property type="entry name" value="RING"/>
    <property type="match status" value="1"/>
</dbReference>
<keyword evidence="1" id="KW-0479">Metal-binding</keyword>
<dbReference type="InterPro" id="IPR051435">
    <property type="entry name" value="RING_finger_E3_ubiq-ligases"/>
</dbReference>
<evidence type="ECO:0000256" key="3">
    <source>
        <dbReference type="ARBA" id="ARBA00022833"/>
    </source>
</evidence>
<feature type="compositionally biased region" description="Acidic residues" evidence="5">
    <location>
        <begin position="183"/>
        <end position="199"/>
    </location>
</feature>
<gene>
    <name evidence="7" type="ORF">SK128_018669</name>
</gene>
<reference evidence="7 8" key="1">
    <citation type="submission" date="2023-11" db="EMBL/GenBank/DDBJ databases">
        <title>Halocaridina rubra genome assembly.</title>
        <authorList>
            <person name="Smith C."/>
        </authorList>
    </citation>
    <scope>NUCLEOTIDE SEQUENCE [LARGE SCALE GENOMIC DNA]</scope>
    <source>
        <strain evidence="7">EP-1</strain>
        <tissue evidence="7">Whole</tissue>
    </source>
</reference>
<evidence type="ECO:0000256" key="2">
    <source>
        <dbReference type="ARBA" id="ARBA00022771"/>
    </source>
</evidence>
<accession>A0AAN9AH97</accession>
<dbReference type="GO" id="GO:0008270">
    <property type="term" value="F:zinc ion binding"/>
    <property type="evidence" value="ECO:0007669"/>
    <property type="project" value="UniProtKB-KW"/>
</dbReference>
<dbReference type="EMBL" id="JAXCGZ010000056">
    <property type="protein sequence ID" value="KAK7086887.1"/>
    <property type="molecule type" value="Genomic_DNA"/>
</dbReference>
<dbReference type="Proteomes" id="UP001381693">
    <property type="component" value="Unassembled WGS sequence"/>
</dbReference>
<keyword evidence="8" id="KW-1185">Reference proteome</keyword>
<evidence type="ECO:0000256" key="1">
    <source>
        <dbReference type="ARBA" id="ARBA00022723"/>
    </source>
</evidence>
<dbReference type="GO" id="GO:0016567">
    <property type="term" value="P:protein ubiquitination"/>
    <property type="evidence" value="ECO:0007669"/>
    <property type="project" value="TreeGrafter"/>
</dbReference>
<dbReference type="InterPro" id="IPR013083">
    <property type="entry name" value="Znf_RING/FYVE/PHD"/>
</dbReference>
<protein>
    <recommendedName>
        <fullName evidence="6">RING-type domain-containing protein</fullName>
    </recommendedName>
</protein>
<organism evidence="7 8">
    <name type="scientific">Halocaridina rubra</name>
    <name type="common">Hawaiian red shrimp</name>
    <dbReference type="NCBI Taxonomy" id="373956"/>
    <lineage>
        <taxon>Eukaryota</taxon>
        <taxon>Metazoa</taxon>
        <taxon>Ecdysozoa</taxon>
        <taxon>Arthropoda</taxon>
        <taxon>Crustacea</taxon>
        <taxon>Multicrustacea</taxon>
        <taxon>Malacostraca</taxon>
        <taxon>Eumalacostraca</taxon>
        <taxon>Eucarida</taxon>
        <taxon>Decapoda</taxon>
        <taxon>Pleocyemata</taxon>
        <taxon>Caridea</taxon>
        <taxon>Atyoidea</taxon>
        <taxon>Atyidae</taxon>
        <taxon>Halocaridina</taxon>
    </lineage>
</organism>
<name>A0AAN9AH97_HALRR</name>
<dbReference type="InterPro" id="IPR001841">
    <property type="entry name" value="Znf_RING"/>
</dbReference>
<dbReference type="PROSITE" id="PS50089">
    <property type="entry name" value="ZF_RING_2"/>
    <property type="match status" value="1"/>
</dbReference>
<feature type="region of interest" description="Disordered" evidence="5">
    <location>
        <begin position="175"/>
        <end position="199"/>
    </location>
</feature>
<feature type="domain" description="RING-type" evidence="6">
    <location>
        <begin position="17"/>
        <end position="63"/>
    </location>
</feature>
<evidence type="ECO:0000256" key="4">
    <source>
        <dbReference type="PROSITE-ProRule" id="PRU00175"/>
    </source>
</evidence>
<feature type="compositionally biased region" description="Acidic residues" evidence="5">
    <location>
        <begin position="315"/>
        <end position="327"/>
    </location>
</feature>
<dbReference type="GO" id="GO:0061630">
    <property type="term" value="F:ubiquitin protein ligase activity"/>
    <property type="evidence" value="ECO:0007669"/>
    <property type="project" value="TreeGrafter"/>
</dbReference>
<evidence type="ECO:0000256" key="5">
    <source>
        <dbReference type="SAM" id="MobiDB-lite"/>
    </source>
</evidence>
<dbReference type="Pfam" id="PF13445">
    <property type="entry name" value="zf-RING_UBOX"/>
    <property type="match status" value="1"/>
</dbReference>
<keyword evidence="2 4" id="KW-0863">Zinc-finger</keyword>
<evidence type="ECO:0000259" key="6">
    <source>
        <dbReference type="PROSITE" id="PS50089"/>
    </source>
</evidence>
<keyword evidence="3" id="KW-0862">Zinc</keyword>
<dbReference type="InterPro" id="IPR027370">
    <property type="entry name" value="Znf-RING_euk"/>
</dbReference>
<dbReference type="PANTHER" id="PTHR22791">
    <property type="entry name" value="RING-TYPE DOMAIN-CONTAINING PROTEIN"/>
    <property type="match status" value="1"/>
</dbReference>
<sequence length="376" mass="42791">MATYCPGVDGDREPFSCPICFEDYDLADSRRAPKLLMCLHTFCFECTQKLCKVDGSLECSMCRMLHERVSLDDLFDNYVIVQHLIQEREEQDLEFARKIDQELRNELRLEPEAINISEEHSDIANDTINLDDIEHIEPDETSEIAAEDNASITNVDDVSIENERNECQPVSVFRSLNLSSDSSSEDGDDDVIGDDIDEDIGNDQEVAIVDDSSEVSDGNEELETEFFTLPSFPCVLQQDKEEDVSNEDINIEVEGDDSQEEIFDENVDLTQEEIFNENEHLTQEEIFNEDNNADESIFENLPFLIGSLPDPFNVDNEEEDDDDDDDDDRYHSACDEISSSHWAGHDLLISEGSENEDEDSISFSWQMLSPEPVSDD</sequence>
<dbReference type="AlphaFoldDB" id="A0AAN9AH97"/>
<proteinExistence type="predicted"/>
<evidence type="ECO:0000313" key="7">
    <source>
        <dbReference type="EMBL" id="KAK7086887.1"/>
    </source>
</evidence>